<evidence type="ECO:0000313" key="1">
    <source>
        <dbReference type="EMBL" id="AZN63406.1"/>
    </source>
</evidence>
<dbReference type="EMBL" id="CP022298">
    <property type="protein sequence ID" value="AZN63406.1"/>
    <property type="molecule type" value="Genomic_DNA"/>
</dbReference>
<evidence type="ECO:0000313" key="4">
    <source>
        <dbReference type="Proteomes" id="UP000276980"/>
    </source>
</evidence>
<reference evidence="3 5" key="3">
    <citation type="submission" date="2023-04" db="EMBL/GenBank/DDBJ databases">
        <title>Acinetobacter johnsonii isolate AYTCM encoding NDM-1, OXA-58 and PER-1.</title>
        <authorList>
            <person name="Tian C."/>
            <person name="Wang S."/>
            <person name="Fan X."/>
            <person name="Xia D."/>
        </authorList>
    </citation>
    <scope>NUCLEOTIDE SEQUENCE [LARGE SCALE GENOMIC DNA]</scope>
    <source>
        <strain evidence="3 5">AYTCM</strain>
    </source>
</reference>
<proteinExistence type="predicted"/>
<gene>
    <name evidence="1" type="ORF">CFH90_04925</name>
    <name evidence="2" type="ORF">N7566_04540</name>
    <name evidence="3" type="ORF">QBJ73_11780</name>
</gene>
<organism evidence="1 4">
    <name type="scientific">Acinetobacter johnsonii</name>
    <dbReference type="NCBI Taxonomy" id="40214"/>
    <lineage>
        <taxon>Bacteria</taxon>
        <taxon>Pseudomonadati</taxon>
        <taxon>Pseudomonadota</taxon>
        <taxon>Gammaproteobacteria</taxon>
        <taxon>Moraxellales</taxon>
        <taxon>Moraxellaceae</taxon>
        <taxon>Acinetobacter</taxon>
    </lineage>
</organism>
<reference evidence="1 4" key="1">
    <citation type="submission" date="2017-06" db="EMBL/GenBank/DDBJ databases">
        <title>Complete Genome Sequence of the Carbazole-Degrading Bacterium Acinetobacter johnsonii IC001.</title>
        <authorList>
            <person name="Vejarano F."/>
            <person name="Suzuki-Minakuchi C."/>
            <person name="Ohtsubo Y."/>
            <person name="Tsuda M."/>
            <person name="Okada K."/>
            <person name="Nojiri H."/>
        </authorList>
    </citation>
    <scope>NUCLEOTIDE SEQUENCE [LARGE SCALE GENOMIC DNA]</scope>
    <source>
        <strain evidence="1 4">IC001</strain>
    </source>
</reference>
<dbReference type="Proteomes" id="UP001157887">
    <property type="component" value="Unassembled WGS sequence"/>
</dbReference>
<dbReference type="AlphaFoldDB" id="A0A239RUE5"/>
<dbReference type="EMBL" id="JAOECG010000003">
    <property type="protein sequence ID" value="MDG9786271.1"/>
    <property type="molecule type" value="Genomic_DNA"/>
</dbReference>
<dbReference type="Proteomes" id="UP001244586">
    <property type="component" value="Chromosome"/>
</dbReference>
<dbReference type="RefSeq" id="WP_058952151.1">
    <property type="nucleotide sequence ID" value="NZ_CANMLB010000005.1"/>
</dbReference>
<evidence type="ECO:0000313" key="2">
    <source>
        <dbReference type="EMBL" id="MDG9786271.1"/>
    </source>
</evidence>
<name>A0A239RUE5_ACIJO</name>
<dbReference type="EMBL" id="CP121776">
    <property type="protein sequence ID" value="WMG17085.1"/>
    <property type="molecule type" value="Genomic_DNA"/>
</dbReference>
<evidence type="ECO:0000313" key="5">
    <source>
        <dbReference type="Proteomes" id="UP001244586"/>
    </source>
</evidence>
<sequence length="309" mass="36261">MTILQNAIDSIQLGIEDYELIKENPKRLISCTRNLFSGILLLFKYYLYTVNPDLIYIPLKSKEKGRKKTLDFKQLKDKLDESQVLIEWGELEKIQKIRNDIEHKYSDENPLIILGLVAVSFNVINDFVRKYLQRDPIEIFGEEIWSILIEVDRVYQIERNQCINDLDSNTYYNFKILELIKQSNCSECGFDVIKPLKNNTNSHQIEYRCLSCFKETDYHELIVSAIEQEVDYQQRRDSMFGDSLNEVFCTCPSCWTNAYSIESCFCFSCQYQAKQICDVCESSLTGDEISFQSKFCSACRNRYEKVMAE</sequence>
<evidence type="ECO:0000313" key="3">
    <source>
        <dbReference type="EMBL" id="WMG17085.1"/>
    </source>
</evidence>
<protein>
    <submittedName>
        <fullName evidence="1">Uncharacterized protein</fullName>
    </submittedName>
</protein>
<dbReference type="Proteomes" id="UP000276980">
    <property type="component" value="Chromosome"/>
</dbReference>
<accession>A0A239RUE5</accession>
<reference evidence="2" key="2">
    <citation type="submission" date="2022-09" db="EMBL/GenBank/DDBJ databases">
        <title>Intensive care unit water sources are persistently colonized with multi-drug resistant bacteria and are the site of extensive horizontal gene transfer of antibiotic resistance genes.</title>
        <authorList>
            <person name="Diorio-Toth L."/>
        </authorList>
    </citation>
    <scope>NUCLEOTIDE SEQUENCE</scope>
    <source>
        <strain evidence="2">GD04065</strain>
    </source>
</reference>
<keyword evidence="5" id="KW-1185">Reference proteome</keyword>